<feature type="compositionally biased region" description="Low complexity" evidence="1">
    <location>
        <begin position="193"/>
        <end position="216"/>
    </location>
</feature>
<proteinExistence type="predicted"/>
<feature type="signal peptide" evidence="2">
    <location>
        <begin position="1"/>
        <end position="32"/>
    </location>
</feature>
<feature type="region of interest" description="Disordered" evidence="1">
    <location>
        <begin position="461"/>
        <end position="488"/>
    </location>
</feature>
<feature type="compositionally biased region" description="Basic and acidic residues" evidence="1">
    <location>
        <begin position="218"/>
        <end position="236"/>
    </location>
</feature>
<gene>
    <name evidence="3" type="primary">ORF82376</name>
</gene>
<feature type="compositionally biased region" description="Basic and acidic residues" evidence="1">
    <location>
        <begin position="160"/>
        <end position="173"/>
    </location>
</feature>
<feature type="region of interest" description="Disordered" evidence="1">
    <location>
        <begin position="160"/>
        <end position="240"/>
    </location>
</feature>
<keyword evidence="2" id="KW-0732">Signal</keyword>
<feature type="compositionally biased region" description="Basic and acidic residues" evidence="1">
    <location>
        <begin position="461"/>
        <end position="474"/>
    </location>
</feature>
<evidence type="ECO:0000313" key="3">
    <source>
        <dbReference type="EMBL" id="CEK72431.1"/>
    </source>
</evidence>
<protein>
    <submittedName>
        <fullName evidence="3">Uncharacterized protein</fullName>
    </submittedName>
</protein>
<dbReference type="AlphaFoldDB" id="A0A0B6ZX86"/>
<evidence type="ECO:0000256" key="2">
    <source>
        <dbReference type="SAM" id="SignalP"/>
    </source>
</evidence>
<accession>A0A0B6ZX86</accession>
<organism evidence="3">
    <name type="scientific">Arion vulgaris</name>
    <dbReference type="NCBI Taxonomy" id="1028688"/>
    <lineage>
        <taxon>Eukaryota</taxon>
        <taxon>Metazoa</taxon>
        <taxon>Spiralia</taxon>
        <taxon>Lophotrochozoa</taxon>
        <taxon>Mollusca</taxon>
        <taxon>Gastropoda</taxon>
        <taxon>Heterobranchia</taxon>
        <taxon>Euthyneura</taxon>
        <taxon>Panpulmonata</taxon>
        <taxon>Eupulmonata</taxon>
        <taxon>Stylommatophora</taxon>
        <taxon>Helicina</taxon>
        <taxon>Arionoidea</taxon>
        <taxon>Arionidae</taxon>
        <taxon>Arion</taxon>
    </lineage>
</organism>
<evidence type="ECO:0000256" key="1">
    <source>
        <dbReference type="SAM" id="MobiDB-lite"/>
    </source>
</evidence>
<name>A0A0B6ZX86_9EUPU</name>
<feature type="chain" id="PRO_5002123979" evidence="2">
    <location>
        <begin position="33"/>
        <end position="488"/>
    </location>
</feature>
<reference evidence="3" key="1">
    <citation type="submission" date="2014-12" db="EMBL/GenBank/DDBJ databases">
        <title>Insight into the proteome of Arion vulgaris.</title>
        <authorList>
            <person name="Aradska J."/>
            <person name="Bulat T."/>
            <person name="Smidak R."/>
            <person name="Sarate P."/>
            <person name="Gangsoo J."/>
            <person name="Sialana F."/>
            <person name="Bilban M."/>
            <person name="Lubec G."/>
        </authorList>
    </citation>
    <scope>NUCLEOTIDE SEQUENCE</scope>
    <source>
        <tissue evidence="3">Skin</tissue>
    </source>
</reference>
<dbReference type="EMBL" id="HACG01025566">
    <property type="protein sequence ID" value="CEK72431.1"/>
    <property type="molecule type" value="Transcribed_RNA"/>
</dbReference>
<sequence>MYKMRNQNHVCVKKHILLVSMTFFLTVCTSDGQGKKVVAHGVIQDIGVAKTLSSVKLGDKIKDLLVKRPERNESSDFNKDFENLFWQLDSLVSAMPVDFEFDIRIYGPPDGHPTLRNTKAMKCLNDSDQLKHFMQHVHEILRDLKKEYFDDIKDSKEKYDTLNSRENDDKNNQDDDDFDNNSMNDSRDRDTTTDSPDSQQDSMDTDTTTESLDSQQYSRDRDPTTESHDSHQESRENITLTSDVITAQMDNRKHNDYIARIKRDTELEYFDLDELLDRLEDEDVECLAGFISNGDKQFLCHHFAHRSSDIFIKIISAGAQCDDYLLNDNHDDDKHYHLDESHQLVILKLFKEKDSKEISVDDVRKLLRLAPDVIDDDFLEELPEEIFKQSLRRLGRLAAGTSTNPSLRYALRKRLNDLDLSQLSSDDIREIGPGLLSLSLDQIQTLNGTLLLDLDVDDLYDNDKSQEQNSKENWDSDDDDDDDDDWDD</sequence>
<feature type="compositionally biased region" description="Acidic residues" evidence="1">
    <location>
        <begin position="475"/>
        <end position="488"/>
    </location>
</feature>